<proteinExistence type="predicted"/>
<dbReference type="Pfam" id="PF09479">
    <property type="entry name" value="Flg_new"/>
    <property type="match status" value="7"/>
</dbReference>
<comment type="caution">
    <text evidence="5">The sequence shown here is derived from an EMBL/GenBank/DDBJ whole genome shotgun (WGS) entry which is preliminary data.</text>
</comment>
<dbReference type="InterPro" id="IPR042229">
    <property type="entry name" value="Listeria/Bacterioides_rpt_sf"/>
</dbReference>
<gene>
    <name evidence="5" type="ORF">K8P03_00830</name>
</gene>
<dbReference type="Gene3D" id="3.10.20.890">
    <property type="match status" value="1"/>
</dbReference>
<protein>
    <submittedName>
        <fullName evidence="5">InlB B-repeat-containing protein</fullName>
    </submittedName>
</protein>
<feature type="domain" description="Atypical Rib" evidence="4">
    <location>
        <begin position="402"/>
        <end position="470"/>
    </location>
</feature>
<evidence type="ECO:0000259" key="4">
    <source>
        <dbReference type="Pfam" id="PF18938"/>
    </source>
</evidence>
<evidence type="ECO:0000256" key="1">
    <source>
        <dbReference type="ARBA" id="ARBA00004196"/>
    </source>
</evidence>
<dbReference type="InterPro" id="IPR044024">
    <property type="entry name" value="aRib"/>
</dbReference>
<comment type="subcellular location">
    <subcellularLocation>
        <location evidence="1">Cell envelope</location>
    </subcellularLocation>
</comment>
<organism evidence="5 6">
    <name type="scientific">Anaerococcus murdochii</name>
    <dbReference type="NCBI Taxonomy" id="411577"/>
    <lineage>
        <taxon>Bacteria</taxon>
        <taxon>Bacillati</taxon>
        <taxon>Bacillota</taxon>
        <taxon>Tissierellia</taxon>
        <taxon>Tissierellales</taxon>
        <taxon>Peptoniphilaceae</taxon>
        <taxon>Anaerococcus</taxon>
    </lineage>
</organism>
<evidence type="ECO:0000313" key="6">
    <source>
        <dbReference type="Proteomes" id="UP000734271"/>
    </source>
</evidence>
<name>A0ABS7SWH7_9FIRM</name>
<dbReference type="Proteomes" id="UP000734271">
    <property type="component" value="Unassembled WGS sequence"/>
</dbReference>
<keyword evidence="6" id="KW-1185">Reference proteome</keyword>
<evidence type="ECO:0000313" key="5">
    <source>
        <dbReference type="EMBL" id="MBZ2385865.1"/>
    </source>
</evidence>
<dbReference type="Pfam" id="PF18938">
    <property type="entry name" value="aRib"/>
    <property type="match status" value="1"/>
</dbReference>
<dbReference type="RefSeq" id="WP_223417635.1">
    <property type="nucleotide sequence ID" value="NZ_JAIPME010000002.1"/>
</dbReference>
<feature type="region of interest" description="Disordered" evidence="3">
    <location>
        <begin position="1282"/>
        <end position="1379"/>
    </location>
</feature>
<feature type="region of interest" description="Disordered" evidence="3">
    <location>
        <begin position="58"/>
        <end position="89"/>
    </location>
</feature>
<accession>A0ABS7SWH7</accession>
<evidence type="ECO:0000256" key="2">
    <source>
        <dbReference type="ARBA" id="ARBA00022729"/>
    </source>
</evidence>
<feature type="compositionally biased region" description="Gly residues" evidence="3">
    <location>
        <begin position="1292"/>
        <end position="1304"/>
    </location>
</feature>
<sequence>MKKYEKAKELLETKANRKEKKPIYATRKLSIGLVSCMLGLVMATPVVRAEETELIKLQPAKEASEPADGGVEDNDTPVPLEKDETTQEGLSGLETQSADGLEIGPEIVGDPVTAAIPAPTINKVFYDATTISGAGVHRARVSGKTVRGTIHVTLKNGDTVKASSVINPTGTTWTYKLPEGVSIAEGDVVTAYQEFDGQSSPKVTANAEPSIANKTTLTMPTGEIWIEQTSSNIVNKDEQAEAFELLKKANPDIANDIKSAVFSIDGTENAYYEVTYTDGSTSGKIKATDLKIKQVTETSRDANVKEIIVTDTEIKGQLAGEGPFDGMKVEIYLNVPSKDKFPEPGKCAIDKNAGNSVVVPVNPDGSFSYTLKSTDNLEIDKTVGISIKEIGKFKNCNVAIVKPVTPEKTEVKDPKKLTADEKTAIDAAIRTAYTVNGESKLPEGNPDRDGLPAVIQIDDSGNAKIFSPNDIKGDWDPNNDYKFTPEKNEDGSYKLIDGAEPKITIAAKDLLKNIKPDAPTLALSGDNIKITPNEKDTDAKIITVSYKDKNDKDQTTTATKADDGTWSITKGEGSVAQNGVITLPKNKVKGNTTVTAKVTDKGGVADDDKDPLTSDPGTLTVEETKADKVEALGGLDPVVMKKWVGDELDWKKGVKAKDDAKKSEVEELLKDAKFEDVTEEKRSTSKEGDFKGKIKITFDDKSELVVEKQMLYVSNLVTSGKRENTPDDALVVEFKLGEGTKVDNTGSGAIEGNKDNPVSYQKYKVKPNTDLKTYKNQTLNETYYNLINTKVKAIDKYTEPVWNGENGSVTENFVITETNKVFTAKATKTCDITFDANKGGGSKDKVTQKVNTEYELPAANTFTAPENKQFSGWQIGEDSTLKQPGAKIKITGDTIVKAIWKPIELKVKFQTEAGASGTMEDKTVNKGSKYELPTPTFKPEEGKEFAGWKVGEGTELKAVGSEIDITGNVTLTAVWKDKKEEVKVSFKHGDGATGTMGDKIVNKGSKYELPKPEFTPEEGKEFAGWKVGDGTELKQVGAEIDISGDVTLTAVWKDKKEEVKVSFKHGDGATGTMGDKIVNKGSKYELPKPEFTPEEGKEFAGWKVGDGTELKQVGAEIDISGDVTLTAVWKDKKEEVKVSFKHGDGATGTMGDKIVNKGSKYELPKPEFTPEEGKEFAGWKVGDGTELKQVGAEIDISGDVTLTAVWKDKKEEVKVSFKHGDGATGTMGDKIVNKGSKYELPTPTFTPEEGKKFAGWKVGDSTELKQAKEKIDISGDVTLTAVWEDKPSNPGGNSGGYTPGGGGSIFTPSKPDKKPEDKKPGDEKPVDPNKPGEEKPNTPSEKNPEKPGEKEPGKEKDKNEEGKKPGVEDRLRIRYNPNGGHWNDNSTDIITYYYDRGNIITLINPPTREGYRFLYWKGSAYQPGDKYTVVDDHMFVAQWEKIGTKASRSNPKTGIESVAGVVCTLIASTGALYIGRKKED</sequence>
<dbReference type="InterPro" id="IPR013378">
    <property type="entry name" value="InlB-like_B-rpt"/>
</dbReference>
<dbReference type="EMBL" id="JAIPME010000002">
    <property type="protein sequence ID" value="MBZ2385865.1"/>
    <property type="molecule type" value="Genomic_DNA"/>
</dbReference>
<dbReference type="Gene3D" id="2.60.40.4270">
    <property type="entry name" value="Listeria-Bacteroides repeat domain"/>
    <property type="match status" value="6"/>
</dbReference>
<feature type="compositionally biased region" description="Basic and acidic residues" evidence="3">
    <location>
        <begin position="1310"/>
        <end position="1372"/>
    </location>
</feature>
<keyword evidence="2" id="KW-0732">Signal</keyword>
<evidence type="ECO:0000256" key="3">
    <source>
        <dbReference type="SAM" id="MobiDB-lite"/>
    </source>
</evidence>
<reference evidence="5 6" key="1">
    <citation type="submission" date="2021-08" db="EMBL/GenBank/DDBJ databases">
        <title>FDA dAtabase for Regulatory Grade micrObial Sequences (FDA-ARGOS): Supporting development and validation of Infectious Disease Dx tests.</title>
        <authorList>
            <person name="Sproer C."/>
            <person name="Gronow S."/>
            <person name="Severitt S."/>
            <person name="Schroder I."/>
            <person name="Tallon L."/>
            <person name="Sadzewicz L."/>
            <person name="Zhao X."/>
            <person name="Boylan J."/>
            <person name="Ott S."/>
            <person name="Bowen H."/>
            <person name="Vavikolanu K."/>
            <person name="Hazen T."/>
            <person name="Aluvathingal J."/>
            <person name="Nadendla S."/>
            <person name="Lowell S."/>
            <person name="Myers T."/>
            <person name="Yan Y."/>
            <person name="Sichtig H."/>
        </authorList>
    </citation>
    <scope>NUCLEOTIDE SEQUENCE [LARGE SCALE GENOMIC DNA]</scope>
    <source>
        <strain evidence="5 6">FDAARGOS_1460</strain>
    </source>
</reference>